<evidence type="ECO:0000313" key="1">
    <source>
        <dbReference type="EMBL" id="OGM91262.1"/>
    </source>
</evidence>
<comment type="caution">
    <text evidence="1">The sequence shown here is derived from an EMBL/GenBank/DDBJ whole genome shotgun (WGS) entry which is preliminary data.</text>
</comment>
<dbReference type="Proteomes" id="UP000177029">
    <property type="component" value="Unassembled WGS sequence"/>
</dbReference>
<dbReference type="AlphaFoldDB" id="A0A1F8DS31"/>
<gene>
    <name evidence="1" type="ORF">A2755_02590</name>
</gene>
<proteinExistence type="predicted"/>
<dbReference type="EMBL" id="MGIP01000011">
    <property type="protein sequence ID" value="OGM91262.1"/>
    <property type="molecule type" value="Genomic_DNA"/>
</dbReference>
<sequence length="61" mass="6957">MFLDFKGFDVCPLDIQKLLKKEGGIGFYYNSVHNLKLIPKEAEIMPFDEVRGFHIGGVDIL</sequence>
<organism evidence="1 2">
    <name type="scientific">Candidatus Wolfebacteria bacterium RIFCSPHIGHO2_01_FULL_48_22</name>
    <dbReference type="NCBI Taxonomy" id="1802555"/>
    <lineage>
        <taxon>Bacteria</taxon>
        <taxon>Candidatus Wolfeibacteriota</taxon>
    </lineage>
</organism>
<name>A0A1F8DS31_9BACT</name>
<dbReference type="STRING" id="1802555.A2755_02590"/>
<evidence type="ECO:0000313" key="2">
    <source>
        <dbReference type="Proteomes" id="UP000177029"/>
    </source>
</evidence>
<reference evidence="1 2" key="1">
    <citation type="journal article" date="2016" name="Nat. Commun.">
        <title>Thousands of microbial genomes shed light on interconnected biogeochemical processes in an aquifer system.</title>
        <authorList>
            <person name="Anantharaman K."/>
            <person name="Brown C.T."/>
            <person name="Hug L.A."/>
            <person name="Sharon I."/>
            <person name="Castelle C.J."/>
            <person name="Probst A.J."/>
            <person name="Thomas B.C."/>
            <person name="Singh A."/>
            <person name="Wilkins M.J."/>
            <person name="Karaoz U."/>
            <person name="Brodie E.L."/>
            <person name="Williams K.H."/>
            <person name="Hubbard S.S."/>
            <person name="Banfield J.F."/>
        </authorList>
    </citation>
    <scope>NUCLEOTIDE SEQUENCE [LARGE SCALE GENOMIC DNA]</scope>
</reference>
<accession>A0A1F8DS31</accession>
<protein>
    <submittedName>
        <fullName evidence="1">Uncharacterized protein</fullName>
    </submittedName>
</protein>